<accession>A0A336MP04</accession>
<dbReference type="AlphaFoldDB" id="A0A336MP04"/>
<name>A0A336MP04_CULSO</name>
<organism evidence="2">
    <name type="scientific">Culicoides sonorensis</name>
    <name type="common">Biting midge</name>
    <dbReference type="NCBI Taxonomy" id="179676"/>
    <lineage>
        <taxon>Eukaryota</taxon>
        <taxon>Metazoa</taxon>
        <taxon>Ecdysozoa</taxon>
        <taxon>Arthropoda</taxon>
        <taxon>Hexapoda</taxon>
        <taxon>Insecta</taxon>
        <taxon>Pterygota</taxon>
        <taxon>Neoptera</taxon>
        <taxon>Endopterygota</taxon>
        <taxon>Diptera</taxon>
        <taxon>Nematocera</taxon>
        <taxon>Chironomoidea</taxon>
        <taxon>Ceratopogonidae</taxon>
        <taxon>Ceratopogoninae</taxon>
        <taxon>Culicoides</taxon>
        <taxon>Monoculicoides</taxon>
    </lineage>
</organism>
<gene>
    <name evidence="2" type="primary">CSON003718</name>
</gene>
<evidence type="ECO:0000256" key="1">
    <source>
        <dbReference type="SAM" id="SignalP"/>
    </source>
</evidence>
<dbReference type="VEuPathDB" id="VectorBase:CSON003718"/>
<dbReference type="EMBL" id="UFQT01001701">
    <property type="protein sequence ID" value="SSX31465.1"/>
    <property type="molecule type" value="Genomic_DNA"/>
</dbReference>
<protein>
    <submittedName>
        <fullName evidence="2">CSON003718 protein</fullName>
    </submittedName>
</protein>
<feature type="signal peptide" evidence="1">
    <location>
        <begin position="1"/>
        <end position="18"/>
    </location>
</feature>
<feature type="chain" id="PRO_5016387534" evidence="1">
    <location>
        <begin position="19"/>
        <end position="141"/>
    </location>
</feature>
<keyword evidence="1" id="KW-0732">Signal</keyword>
<dbReference type="InterPro" id="IPR031734">
    <property type="entry name" value="MBF2"/>
</dbReference>
<sequence length="141" mass="16474">MKFFILIFSTLVLNQCYCKSSFSKAYIMKTHCGKLEPGDFILSSSSYPRVFQHIKEEITTIYKFPQSPYTNFLNKIITYVVINITSDDTKPSIDVINGDLYRDRMQIKISVRRARIFTSKVVVYGNWANSNRRVKESCVFR</sequence>
<dbReference type="Pfam" id="PF15868">
    <property type="entry name" value="MBF2"/>
    <property type="match status" value="1"/>
</dbReference>
<reference evidence="2" key="1">
    <citation type="submission" date="2018-07" db="EMBL/GenBank/DDBJ databases">
        <authorList>
            <person name="Quirk P.G."/>
            <person name="Krulwich T.A."/>
        </authorList>
    </citation>
    <scope>NUCLEOTIDE SEQUENCE</scope>
</reference>
<proteinExistence type="predicted"/>
<evidence type="ECO:0000313" key="2">
    <source>
        <dbReference type="EMBL" id="SSX31465.1"/>
    </source>
</evidence>